<dbReference type="PANTHER" id="PTHR13044">
    <property type="entry name" value="ACTIVATING TRANSCRIPTION FACTOR ATF 4/5"/>
    <property type="match status" value="1"/>
</dbReference>
<dbReference type="PROSITE" id="PS00036">
    <property type="entry name" value="BZIP_BASIC"/>
    <property type="match status" value="1"/>
</dbReference>
<dbReference type="GO" id="GO:0005634">
    <property type="term" value="C:nucleus"/>
    <property type="evidence" value="ECO:0007669"/>
    <property type="project" value="UniProtKB-SubCell"/>
</dbReference>
<protein>
    <recommendedName>
        <fullName evidence="8">BZIP domain-containing protein</fullName>
    </recommendedName>
</protein>
<dbReference type="PANTHER" id="PTHR13044:SF14">
    <property type="entry name" value="CRYPTOCEPHAL, ISOFORM A"/>
    <property type="match status" value="1"/>
</dbReference>
<dbReference type="GO" id="GO:0000977">
    <property type="term" value="F:RNA polymerase II transcription regulatory region sequence-specific DNA binding"/>
    <property type="evidence" value="ECO:0007669"/>
    <property type="project" value="TreeGrafter"/>
</dbReference>
<keyword evidence="10" id="KW-1185">Reference proteome</keyword>
<organism evidence="9 10">
    <name type="scientific">Aspergillus carbonarius (strain ITEM 5010)</name>
    <dbReference type="NCBI Taxonomy" id="602072"/>
    <lineage>
        <taxon>Eukaryota</taxon>
        <taxon>Fungi</taxon>
        <taxon>Dikarya</taxon>
        <taxon>Ascomycota</taxon>
        <taxon>Pezizomycotina</taxon>
        <taxon>Eurotiomycetes</taxon>
        <taxon>Eurotiomycetidae</taxon>
        <taxon>Eurotiales</taxon>
        <taxon>Aspergillaceae</taxon>
        <taxon>Aspergillus</taxon>
        <taxon>Aspergillus subgen. Circumdati</taxon>
    </lineage>
</organism>
<dbReference type="Pfam" id="PF07716">
    <property type="entry name" value="bZIP_2"/>
    <property type="match status" value="1"/>
</dbReference>
<evidence type="ECO:0000313" key="10">
    <source>
        <dbReference type="Proteomes" id="UP000188318"/>
    </source>
</evidence>
<dbReference type="OMA" id="EFDKFTD"/>
<reference evidence="10" key="1">
    <citation type="journal article" date="2017" name="Genome Biol.">
        <title>Comparative genomics reveals high biological diversity and specific adaptations in the industrially and medically important fungal genus Aspergillus.</title>
        <authorList>
            <person name="de Vries R.P."/>
            <person name="Riley R."/>
            <person name="Wiebenga A."/>
            <person name="Aguilar-Osorio G."/>
            <person name="Amillis S."/>
            <person name="Uchima C.A."/>
            <person name="Anderluh G."/>
            <person name="Asadollahi M."/>
            <person name="Askin M."/>
            <person name="Barry K."/>
            <person name="Battaglia E."/>
            <person name="Bayram O."/>
            <person name="Benocci T."/>
            <person name="Braus-Stromeyer S.A."/>
            <person name="Caldana C."/>
            <person name="Canovas D."/>
            <person name="Cerqueira G.C."/>
            <person name="Chen F."/>
            <person name="Chen W."/>
            <person name="Choi C."/>
            <person name="Clum A."/>
            <person name="Dos Santos R.A."/>
            <person name="Damasio A.R."/>
            <person name="Diallinas G."/>
            <person name="Emri T."/>
            <person name="Fekete E."/>
            <person name="Flipphi M."/>
            <person name="Freyberg S."/>
            <person name="Gallo A."/>
            <person name="Gournas C."/>
            <person name="Habgood R."/>
            <person name="Hainaut M."/>
            <person name="Harispe M.L."/>
            <person name="Henrissat B."/>
            <person name="Hilden K.S."/>
            <person name="Hope R."/>
            <person name="Hossain A."/>
            <person name="Karabika E."/>
            <person name="Karaffa L."/>
            <person name="Karanyi Z."/>
            <person name="Krasevec N."/>
            <person name="Kuo A."/>
            <person name="Kusch H."/>
            <person name="LaButti K."/>
            <person name="Lagendijk E.L."/>
            <person name="Lapidus A."/>
            <person name="Levasseur A."/>
            <person name="Lindquist E."/>
            <person name="Lipzen A."/>
            <person name="Logrieco A.F."/>
            <person name="MacCabe A."/>
            <person name="Maekelae M.R."/>
            <person name="Malavazi I."/>
            <person name="Melin P."/>
            <person name="Meyer V."/>
            <person name="Mielnichuk N."/>
            <person name="Miskei M."/>
            <person name="Molnar A.P."/>
            <person name="Mule G."/>
            <person name="Ngan C.Y."/>
            <person name="Orejas M."/>
            <person name="Orosz E."/>
            <person name="Ouedraogo J.P."/>
            <person name="Overkamp K.M."/>
            <person name="Park H.-S."/>
            <person name="Perrone G."/>
            <person name="Piumi F."/>
            <person name="Punt P.J."/>
            <person name="Ram A.F."/>
            <person name="Ramon A."/>
            <person name="Rauscher S."/>
            <person name="Record E."/>
            <person name="Riano-Pachon D.M."/>
            <person name="Robert V."/>
            <person name="Roehrig J."/>
            <person name="Ruller R."/>
            <person name="Salamov A."/>
            <person name="Salih N.S."/>
            <person name="Samson R.A."/>
            <person name="Sandor E."/>
            <person name="Sanguinetti M."/>
            <person name="Schuetze T."/>
            <person name="Sepcic K."/>
            <person name="Shelest E."/>
            <person name="Sherlock G."/>
            <person name="Sophianopoulou V."/>
            <person name="Squina F.M."/>
            <person name="Sun H."/>
            <person name="Susca A."/>
            <person name="Todd R.B."/>
            <person name="Tsang A."/>
            <person name="Unkles S.E."/>
            <person name="van de Wiele N."/>
            <person name="van Rossen-Uffink D."/>
            <person name="Oliveira J.V."/>
            <person name="Vesth T.C."/>
            <person name="Visser J."/>
            <person name="Yu J.-H."/>
            <person name="Zhou M."/>
            <person name="Andersen M.R."/>
            <person name="Archer D.B."/>
            <person name="Baker S.E."/>
            <person name="Benoit I."/>
            <person name="Brakhage A.A."/>
            <person name="Braus G.H."/>
            <person name="Fischer R."/>
            <person name="Frisvad J.C."/>
            <person name="Goldman G.H."/>
            <person name="Houbraken J."/>
            <person name="Oakley B."/>
            <person name="Pocsi I."/>
            <person name="Scazzocchio C."/>
            <person name="Seiboth B."/>
            <person name="vanKuyk P.A."/>
            <person name="Wortman J."/>
            <person name="Dyer P.S."/>
            <person name="Grigoriev I.V."/>
        </authorList>
    </citation>
    <scope>NUCLEOTIDE SEQUENCE [LARGE SCALE GENOMIC DNA]</scope>
    <source>
        <strain evidence="10">ITEM 5010</strain>
    </source>
</reference>
<feature type="region of interest" description="Disordered" evidence="7">
    <location>
        <begin position="120"/>
        <end position="188"/>
    </location>
</feature>
<gene>
    <name evidence="9" type="ORF">ASPCADRAFT_205011</name>
</gene>
<sequence>MSEFNGRRAPNFSQYLDDLNAIPSPYDQAIQQQQQESYNFDAELSLFTNTEFFDFDQLGDLNLPTFDAMEENTVKKETAPGINSDMDFLNLLGEGFSNVNDISSTMNSINAQPLPVQNTQYPAVPSLPNGPLNVNPAPSQAASQPSPQSSAASSPSAAPTPAPAPTATVPASVPKRKNTQKSAAMSVEEAARIAAEEDKRRRNTAASARFRVKKKMREQALEKTVKETTDKNTALEARVTALELENQWLKNLITEKNGQTSEEAKQSENDIAAMFKKFLASQQQKDSERSSSESKIGVGTI</sequence>
<feature type="region of interest" description="Disordered" evidence="7">
    <location>
        <begin position="278"/>
        <end position="301"/>
    </location>
</feature>
<evidence type="ECO:0000256" key="1">
    <source>
        <dbReference type="ARBA" id="ARBA00004123"/>
    </source>
</evidence>
<dbReference type="EMBL" id="KV907496">
    <property type="protein sequence ID" value="OOF97755.1"/>
    <property type="molecule type" value="Genomic_DNA"/>
</dbReference>
<keyword evidence="4" id="KW-0804">Transcription</keyword>
<evidence type="ECO:0000313" key="9">
    <source>
        <dbReference type="EMBL" id="OOF97755.1"/>
    </source>
</evidence>
<evidence type="ECO:0000256" key="3">
    <source>
        <dbReference type="ARBA" id="ARBA00023125"/>
    </source>
</evidence>
<feature type="compositionally biased region" description="Low complexity" evidence="7">
    <location>
        <begin position="136"/>
        <end position="157"/>
    </location>
</feature>
<evidence type="ECO:0000256" key="4">
    <source>
        <dbReference type="ARBA" id="ARBA00023163"/>
    </source>
</evidence>
<dbReference type="STRING" id="602072.A0A1R3RTD8"/>
<feature type="coiled-coil region" evidence="6">
    <location>
        <begin position="218"/>
        <end position="245"/>
    </location>
</feature>
<evidence type="ECO:0000256" key="2">
    <source>
        <dbReference type="ARBA" id="ARBA00023015"/>
    </source>
</evidence>
<dbReference type="CDD" id="cd14705">
    <property type="entry name" value="bZIP_Zip1"/>
    <property type="match status" value="1"/>
</dbReference>
<proteinExistence type="predicted"/>
<comment type="subcellular location">
    <subcellularLocation>
        <location evidence="1">Nucleus</location>
    </subcellularLocation>
</comment>
<dbReference type="SUPFAM" id="SSF57959">
    <property type="entry name" value="Leucine zipper domain"/>
    <property type="match status" value="1"/>
</dbReference>
<dbReference type="FunFam" id="1.20.5.170:FF:000075">
    <property type="entry name" value="BZIP transcription factor (MetR)"/>
    <property type="match status" value="1"/>
</dbReference>
<evidence type="ECO:0000256" key="7">
    <source>
        <dbReference type="SAM" id="MobiDB-lite"/>
    </source>
</evidence>
<evidence type="ECO:0000256" key="5">
    <source>
        <dbReference type="ARBA" id="ARBA00023242"/>
    </source>
</evidence>
<dbReference type="AlphaFoldDB" id="A0A1R3RTD8"/>
<dbReference type="InterPro" id="IPR046347">
    <property type="entry name" value="bZIP_sf"/>
</dbReference>
<keyword evidence="3" id="KW-0238">DNA-binding</keyword>
<dbReference type="InterPro" id="IPR004827">
    <property type="entry name" value="bZIP"/>
</dbReference>
<dbReference type="OrthoDB" id="1939598at2759"/>
<dbReference type="Proteomes" id="UP000188318">
    <property type="component" value="Unassembled WGS sequence"/>
</dbReference>
<keyword evidence="5" id="KW-0539">Nucleus</keyword>
<evidence type="ECO:0000259" key="8">
    <source>
        <dbReference type="PROSITE" id="PS00036"/>
    </source>
</evidence>
<keyword evidence="2" id="KW-0805">Transcription regulation</keyword>
<accession>A0A1R3RTD8</accession>
<dbReference type="Gene3D" id="1.20.5.170">
    <property type="match status" value="1"/>
</dbReference>
<dbReference type="VEuPathDB" id="FungiDB:ASPCADRAFT_205011"/>
<name>A0A1R3RTD8_ASPC5</name>
<evidence type="ECO:0000256" key="6">
    <source>
        <dbReference type="SAM" id="Coils"/>
    </source>
</evidence>
<feature type="domain" description="BZIP" evidence="8">
    <location>
        <begin position="199"/>
        <end position="213"/>
    </location>
</feature>
<dbReference type="GO" id="GO:0001228">
    <property type="term" value="F:DNA-binding transcription activator activity, RNA polymerase II-specific"/>
    <property type="evidence" value="ECO:0007669"/>
    <property type="project" value="TreeGrafter"/>
</dbReference>
<keyword evidence="6" id="KW-0175">Coiled coil</keyword>
<dbReference type="SMART" id="SM00338">
    <property type="entry name" value="BRLZ"/>
    <property type="match status" value="1"/>
</dbReference>